<dbReference type="STRING" id="644295.Metev_0675"/>
<evidence type="ECO:0000256" key="1">
    <source>
        <dbReference type="ARBA" id="ARBA00004651"/>
    </source>
</evidence>
<protein>
    <submittedName>
        <fullName evidence="9">Uncharacterized protein</fullName>
    </submittedName>
</protein>
<evidence type="ECO:0000313" key="9">
    <source>
        <dbReference type="EMBL" id="ADI73580.1"/>
    </source>
</evidence>
<feature type="transmembrane region" description="Helical" evidence="6">
    <location>
        <begin position="279"/>
        <end position="300"/>
    </location>
</feature>
<organism evidence="9 10">
    <name type="scientific">Methanohalobium evestigatum (strain ATCC BAA-1072 / DSM 3721 / NBRC 107634 / OCM 161 / Z-7303)</name>
    <dbReference type="NCBI Taxonomy" id="644295"/>
    <lineage>
        <taxon>Archaea</taxon>
        <taxon>Methanobacteriati</taxon>
        <taxon>Methanobacteriota</taxon>
        <taxon>Stenosarchaea group</taxon>
        <taxon>Methanomicrobia</taxon>
        <taxon>Methanosarcinales</taxon>
        <taxon>Methanosarcinaceae</taxon>
        <taxon>Methanohalobium</taxon>
    </lineage>
</organism>
<comment type="subcellular location">
    <subcellularLocation>
        <location evidence="1">Cell membrane</location>
        <topology evidence="1">Multi-pass membrane protein</topology>
    </subcellularLocation>
</comment>
<dbReference type="GO" id="GO:0098797">
    <property type="term" value="C:plasma membrane protein complex"/>
    <property type="evidence" value="ECO:0007669"/>
    <property type="project" value="TreeGrafter"/>
</dbReference>
<keyword evidence="4 6" id="KW-1133">Transmembrane helix</keyword>
<feature type="domain" description="ABC3 transporter permease C-terminal" evidence="7">
    <location>
        <begin position="280"/>
        <end position="398"/>
    </location>
</feature>
<evidence type="ECO:0000259" key="8">
    <source>
        <dbReference type="Pfam" id="PF12704"/>
    </source>
</evidence>
<dbReference type="InterPro" id="IPR003838">
    <property type="entry name" value="ABC3_permease_C"/>
</dbReference>
<dbReference type="Pfam" id="PF12704">
    <property type="entry name" value="MacB_PCD"/>
    <property type="match status" value="1"/>
</dbReference>
<dbReference type="PANTHER" id="PTHR30489:SF0">
    <property type="entry name" value="LIPOPROTEIN-RELEASING SYSTEM TRANSMEMBRANE PROTEIN LOLE"/>
    <property type="match status" value="1"/>
</dbReference>
<dbReference type="AlphaFoldDB" id="D7E6V6"/>
<feature type="transmembrane region" description="Helical" evidence="6">
    <location>
        <begin position="321"/>
        <end position="350"/>
    </location>
</feature>
<keyword evidence="10" id="KW-1185">Reference proteome</keyword>
<dbReference type="Pfam" id="PF02687">
    <property type="entry name" value="FtsX"/>
    <property type="match status" value="1"/>
</dbReference>
<gene>
    <name evidence="9" type="ordered locus">Metev_0675</name>
</gene>
<evidence type="ECO:0000313" key="10">
    <source>
        <dbReference type="Proteomes" id="UP000000391"/>
    </source>
</evidence>
<feature type="domain" description="MacB-like periplasmic core" evidence="8">
    <location>
        <begin position="29"/>
        <end position="240"/>
    </location>
</feature>
<accession>D7E6V6</accession>
<evidence type="ECO:0000256" key="4">
    <source>
        <dbReference type="ARBA" id="ARBA00022989"/>
    </source>
</evidence>
<proteinExistence type="predicted"/>
<reference evidence="9 10" key="1">
    <citation type="submission" date="2010-06" db="EMBL/GenBank/DDBJ databases">
        <title>Complete sequence chromosome of Methanohalobium evestigatum Z-7303.</title>
        <authorList>
            <consortium name="US DOE Joint Genome Institute"/>
            <person name="Lucas S."/>
            <person name="Copeland A."/>
            <person name="Lapidus A."/>
            <person name="Cheng J.-F."/>
            <person name="Bruce D."/>
            <person name="Goodwin L."/>
            <person name="Pitluck S."/>
            <person name="Saunders E."/>
            <person name="Detter J.C."/>
            <person name="Han C."/>
            <person name="Tapia R."/>
            <person name="Land M."/>
            <person name="Hauser L."/>
            <person name="Kyrpides N."/>
            <person name="Mikhailova N."/>
            <person name="Sieprawska-Lupa M."/>
            <person name="Whitman W.B."/>
            <person name="Anderson I."/>
            <person name="Woyke T."/>
        </authorList>
    </citation>
    <scope>NUCLEOTIDE SEQUENCE [LARGE SCALE GENOMIC DNA]</scope>
    <source>
        <strain evidence="10">ATCC BAA-1072 / DSM 3721 / NBRC 107634 / OCM 161 / Z-7303</strain>
    </source>
</reference>
<dbReference type="GO" id="GO:0044874">
    <property type="term" value="P:lipoprotein localization to outer membrane"/>
    <property type="evidence" value="ECO:0007669"/>
    <property type="project" value="TreeGrafter"/>
</dbReference>
<dbReference type="HOGENOM" id="CLU_688139_0_0_2"/>
<keyword evidence="3 6" id="KW-0812">Transmembrane</keyword>
<evidence type="ECO:0000256" key="3">
    <source>
        <dbReference type="ARBA" id="ARBA00022692"/>
    </source>
</evidence>
<evidence type="ECO:0000256" key="5">
    <source>
        <dbReference type="ARBA" id="ARBA00023136"/>
    </source>
</evidence>
<evidence type="ECO:0000256" key="2">
    <source>
        <dbReference type="ARBA" id="ARBA00022475"/>
    </source>
</evidence>
<name>D7E6V6_METEZ</name>
<dbReference type="EMBL" id="CP002069">
    <property type="protein sequence ID" value="ADI73580.1"/>
    <property type="molecule type" value="Genomic_DNA"/>
</dbReference>
<keyword evidence="5 6" id="KW-0472">Membrane</keyword>
<evidence type="ECO:0000259" key="7">
    <source>
        <dbReference type="Pfam" id="PF02687"/>
    </source>
</evidence>
<dbReference type="InterPro" id="IPR051447">
    <property type="entry name" value="Lipoprotein-release_system"/>
</dbReference>
<dbReference type="Proteomes" id="UP000000391">
    <property type="component" value="Chromosome"/>
</dbReference>
<evidence type="ECO:0000256" key="6">
    <source>
        <dbReference type="SAM" id="Phobius"/>
    </source>
</evidence>
<dbReference type="PANTHER" id="PTHR30489">
    <property type="entry name" value="LIPOPROTEIN-RELEASING SYSTEM TRANSMEMBRANE PROTEIN LOLE"/>
    <property type="match status" value="1"/>
</dbReference>
<dbReference type="InterPro" id="IPR025857">
    <property type="entry name" value="MacB_PCD"/>
</dbReference>
<dbReference type="KEGG" id="mev:Metev_0675"/>
<feature type="transmembrane region" description="Helical" evidence="6">
    <location>
        <begin position="370"/>
        <end position="388"/>
    </location>
</feature>
<sequence length="405" mass="45021">MGMKLNKSDFKVMSFLAYKNIFKSKVTFAVIILVLAMSFLSVTFFASIIDGLGYEFEEKMISGSTGHLMVEPGDDETYITGSKELARDINRIPGVVGTARRLQTTSVAEHEDINLGTQTIFIEPAYEKSVSNYHLSIVEGSYLTDNSDKEVLIGANLVESYADEDDTRKRLDVEVGDELSLSFRNGVVKKYEVIGVYETGFRFVDEQLILDYDQYFTIFPGVSNAADKILVRLPDRESTAFYKNKIKYDLGVSEQVNPWQTKMGTIKQFVGSLQITNRITGVVGLLIAFATIYIIIFINVTSKRSQIGVLKAIGIKKEIILGSYIIQSLSYGVIGVAIGNVIMQLLLWFMSMYPLEVPIGEVVPILTNQRIISTSITIAMASVIAGYFPSNRAAKENILDAIFGR</sequence>
<keyword evidence="2" id="KW-1003">Cell membrane</keyword>